<dbReference type="EMBL" id="JBBWRZ010000009">
    <property type="protein sequence ID" value="KAK8229183.1"/>
    <property type="molecule type" value="Genomic_DNA"/>
</dbReference>
<feature type="transmembrane region" description="Helical" evidence="4">
    <location>
        <begin position="193"/>
        <end position="216"/>
    </location>
</feature>
<reference evidence="6 7" key="1">
    <citation type="submission" date="2024-04" db="EMBL/GenBank/DDBJ databases">
        <title>Phyllosticta paracitricarpa is synonymous to the EU quarantine fungus P. citricarpa based on phylogenomic analyses.</title>
        <authorList>
            <consortium name="Lawrence Berkeley National Laboratory"/>
            <person name="Van Ingen-Buijs V.A."/>
            <person name="Van Westerhoven A.C."/>
            <person name="Haridas S."/>
            <person name="Skiadas P."/>
            <person name="Martin F."/>
            <person name="Groenewald J.Z."/>
            <person name="Crous P.W."/>
            <person name="Seidl M.F."/>
        </authorList>
    </citation>
    <scope>NUCLEOTIDE SEQUENCE [LARGE SCALE GENOMIC DNA]</scope>
    <source>
        <strain evidence="6 7">CBS 123374</strain>
    </source>
</reference>
<feature type="transmembrane region" description="Helical" evidence="4">
    <location>
        <begin position="362"/>
        <end position="383"/>
    </location>
</feature>
<feature type="transmembrane region" description="Helical" evidence="4">
    <location>
        <begin position="95"/>
        <end position="122"/>
    </location>
</feature>
<feature type="transmembrane region" description="Helical" evidence="4">
    <location>
        <begin position="332"/>
        <end position="350"/>
    </location>
</feature>
<accession>A0ABR1YIE6</accession>
<feature type="transmembrane region" description="Helical" evidence="4">
    <location>
        <begin position="223"/>
        <end position="245"/>
    </location>
</feature>
<evidence type="ECO:0000256" key="4">
    <source>
        <dbReference type="SAM" id="Phobius"/>
    </source>
</evidence>
<feature type="compositionally biased region" description="Polar residues" evidence="3">
    <location>
        <begin position="75"/>
        <end position="85"/>
    </location>
</feature>
<feature type="transmembrane region" description="Helical" evidence="4">
    <location>
        <begin position="297"/>
        <end position="320"/>
    </location>
</feature>
<comment type="subcellular location">
    <subcellularLocation>
        <location evidence="1">Membrane</location>
        <topology evidence="1">Multi-pass membrane protein</topology>
    </subcellularLocation>
</comment>
<comment type="caution">
    <text evidence="6">The sequence shown here is derived from an EMBL/GenBank/DDBJ whole genome shotgun (WGS) entry which is preliminary data.</text>
</comment>
<keyword evidence="4" id="KW-0812">Transmembrane</keyword>
<evidence type="ECO:0000256" key="1">
    <source>
        <dbReference type="ARBA" id="ARBA00004141"/>
    </source>
</evidence>
<feature type="compositionally biased region" description="Polar residues" evidence="3">
    <location>
        <begin position="1"/>
        <end position="10"/>
    </location>
</feature>
<sequence length="503" mass="54358">MTTNDNSTSHLGPRPIEEPPYHGSTSISGGCLYPQSSREAHDAPPKEKGLNSDLNQDKEWRARPSGEDGIDEETQTQPEAPSDQVTYPEGGLRSWLVVVGSFSGMMAGFGLMNSVGIFQAYLANHELSEYDESTIGWIFSLYTFLAFFCGLLIGPFFDVHGPQLLILGGNILLVASMFLLSVCSAFWHFLIVFGVLAGVGTSLIFTPSIGAIAHFFSARRGIATGTAAAGGSIGGIVFPLMLQSLFPKVGFAWACRYLGFLFLFLCIIDQLLIRSRLPPKPGSSIWPDFTILRDKKFALVTLGTFCMEWGLFIPITYIASFALESGGVFTDAFSYQLIAILNAGSSIGRWGPGYIADHVGRYNCQICALLLCLITNLGLWLPASLMAPLDVDDDAGRRAALKGITIVFAFLFGVASGSNISLTPVCVGQLCDTENYGKYYTTCYVIVSFGTLTGIPIAGALIKVVGDRYWAVVVFTAATYAVALASFIGARVIKTGWRLRVKF</sequence>
<gene>
    <name evidence="6" type="ORF">HDK90DRAFT_349529</name>
</gene>
<dbReference type="InterPro" id="IPR020846">
    <property type="entry name" value="MFS_dom"/>
</dbReference>
<dbReference type="SUPFAM" id="SSF103473">
    <property type="entry name" value="MFS general substrate transporter"/>
    <property type="match status" value="1"/>
</dbReference>
<feature type="transmembrane region" description="Helical" evidence="4">
    <location>
        <begin position="439"/>
        <end position="462"/>
    </location>
</feature>
<dbReference type="PANTHER" id="PTHR11360:SF177">
    <property type="entry name" value="RIBOFLAVIN TRANSPORTER MCH5"/>
    <property type="match status" value="1"/>
</dbReference>
<feature type="region of interest" description="Disordered" evidence="3">
    <location>
        <begin position="1"/>
        <end position="87"/>
    </location>
</feature>
<keyword evidence="7" id="KW-1185">Reference proteome</keyword>
<dbReference type="Pfam" id="PF07690">
    <property type="entry name" value="MFS_1"/>
    <property type="match status" value="1"/>
</dbReference>
<comment type="similarity">
    <text evidence="2">Belongs to the major facilitator superfamily. Monocarboxylate porter (TC 2.A.1.13) family.</text>
</comment>
<feature type="transmembrane region" description="Helical" evidence="4">
    <location>
        <begin position="251"/>
        <end position="273"/>
    </location>
</feature>
<feature type="transmembrane region" description="Helical" evidence="4">
    <location>
        <begin position="468"/>
        <end position="493"/>
    </location>
</feature>
<evidence type="ECO:0000259" key="5">
    <source>
        <dbReference type="PROSITE" id="PS50850"/>
    </source>
</evidence>
<evidence type="ECO:0000313" key="7">
    <source>
        <dbReference type="Proteomes" id="UP001492380"/>
    </source>
</evidence>
<dbReference type="Gene3D" id="1.20.1250.20">
    <property type="entry name" value="MFS general substrate transporter like domains"/>
    <property type="match status" value="1"/>
</dbReference>
<proteinExistence type="inferred from homology"/>
<feature type="transmembrane region" description="Helical" evidence="4">
    <location>
        <begin position="164"/>
        <end position="187"/>
    </location>
</feature>
<dbReference type="InterPro" id="IPR050327">
    <property type="entry name" value="Proton-linked_MCT"/>
</dbReference>
<keyword evidence="4" id="KW-1133">Transmembrane helix</keyword>
<feature type="transmembrane region" description="Helical" evidence="4">
    <location>
        <begin position="403"/>
        <end position="427"/>
    </location>
</feature>
<dbReference type="PROSITE" id="PS50850">
    <property type="entry name" value="MFS"/>
    <property type="match status" value="1"/>
</dbReference>
<protein>
    <submittedName>
        <fullName evidence="6">MFS monocarboxylate transporter-like protein</fullName>
    </submittedName>
</protein>
<dbReference type="Proteomes" id="UP001492380">
    <property type="component" value="Unassembled WGS sequence"/>
</dbReference>
<feature type="compositionally biased region" description="Basic and acidic residues" evidence="3">
    <location>
        <begin position="38"/>
        <end position="66"/>
    </location>
</feature>
<name>A0ABR1YIE6_9PEZI</name>
<evidence type="ECO:0000313" key="6">
    <source>
        <dbReference type="EMBL" id="KAK8229183.1"/>
    </source>
</evidence>
<feature type="domain" description="Major facilitator superfamily (MFS) profile" evidence="5">
    <location>
        <begin position="96"/>
        <end position="494"/>
    </location>
</feature>
<organism evidence="6 7">
    <name type="scientific">Phyllosticta capitalensis</name>
    <dbReference type="NCBI Taxonomy" id="121624"/>
    <lineage>
        <taxon>Eukaryota</taxon>
        <taxon>Fungi</taxon>
        <taxon>Dikarya</taxon>
        <taxon>Ascomycota</taxon>
        <taxon>Pezizomycotina</taxon>
        <taxon>Dothideomycetes</taxon>
        <taxon>Dothideomycetes incertae sedis</taxon>
        <taxon>Botryosphaeriales</taxon>
        <taxon>Phyllostictaceae</taxon>
        <taxon>Phyllosticta</taxon>
    </lineage>
</organism>
<dbReference type="InterPro" id="IPR011701">
    <property type="entry name" value="MFS"/>
</dbReference>
<dbReference type="InterPro" id="IPR036259">
    <property type="entry name" value="MFS_trans_sf"/>
</dbReference>
<dbReference type="PANTHER" id="PTHR11360">
    <property type="entry name" value="MONOCARBOXYLATE TRANSPORTER"/>
    <property type="match status" value="1"/>
</dbReference>
<dbReference type="CDD" id="cd17352">
    <property type="entry name" value="MFS_MCT_SLC16"/>
    <property type="match status" value="1"/>
</dbReference>
<feature type="transmembrane region" description="Helical" evidence="4">
    <location>
        <begin position="134"/>
        <end position="157"/>
    </location>
</feature>
<keyword evidence="4" id="KW-0472">Membrane</keyword>
<evidence type="ECO:0000256" key="3">
    <source>
        <dbReference type="SAM" id="MobiDB-lite"/>
    </source>
</evidence>
<evidence type="ECO:0000256" key="2">
    <source>
        <dbReference type="ARBA" id="ARBA00006727"/>
    </source>
</evidence>